<dbReference type="InterPro" id="IPR009262">
    <property type="entry name" value="SLC35_F1/F2/F6"/>
</dbReference>
<evidence type="ECO:0000313" key="11">
    <source>
        <dbReference type="Proteomes" id="UP001152797"/>
    </source>
</evidence>
<feature type="transmembrane region" description="Helical" evidence="7">
    <location>
        <begin position="98"/>
        <end position="117"/>
    </location>
</feature>
<dbReference type="OrthoDB" id="434961at2759"/>
<keyword evidence="5 7" id="KW-1133">Transmembrane helix</keyword>
<keyword evidence="4 7" id="KW-0812">Transmembrane</keyword>
<feature type="chain" id="PRO_5043269524" evidence="8">
    <location>
        <begin position="25"/>
        <end position="365"/>
    </location>
</feature>
<comment type="caution">
    <text evidence="9">The sequence shown here is derived from an EMBL/GenBank/DDBJ whole genome shotgun (WGS) entry which is preliminary data.</text>
</comment>
<dbReference type="AlphaFoldDB" id="A0A9P1BJQ3"/>
<evidence type="ECO:0000256" key="2">
    <source>
        <dbReference type="ARBA" id="ARBA00007863"/>
    </source>
</evidence>
<dbReference type="Proteomes" id="UP001152797">
    <property type="component" value="Unassembled WGS sequence"/>
</dbReference>
<dbReference type="SUPFAM" id="SSF103481">
    <property type="entry name" value="Multidrug resistance efflux transporter EmrE"/>
    <property type="match status" value="1"/>
</dbReference>
<evidence type="ECO:0000256" key="5">
    <source>
        <dbReference type="ARBA" id="ARBA00022989"/>
    </source>
</evidence>
<dbReference type="GO" id="GO:0022857">
    <property type="term" value="F:transmembrane transporter activity"/>
    <property type="evidence" value="ECO:0007669"/>
    <property type="project" value="InterPro"/>
</dbReference>
<dbReference type="PANTHER" id="PTHR19346:SF4">
    <property type="entry name" value="SUGAR PHOSPHATE TRANSPORTER DOMAIN-CONTAINING PROTEIN"/>
    <property type="match status" value="1"/>
</dbReference>
<reference evidence="10 11" key="2">
    <citation type="submission" date="2024-05" db="EMBL/GenBank/DDBJ databases">
        <authorList>
            <person name="Chen Y."/>
            <person name="Shah S."/>
            <person name="Dougan E. K."/>
            <person name="Thang M."/>
            <person name="Chan C."/>
        </authorList>
    </citation>
    <scope>NUCLEOTIDE SEQUENCE [LARGE SCALE GENOMIC DNA]</scope>
</reference>
<evidence type="ECO:0000256" key="8">
    <source>
        <dbReference type="SAM" id="SignalP"/>
    </source>
</evidence>
<dbReference type="EMBL" id="CAMXCT020000092">
    <property type="protein sequence ID" value="CAL1127078.1"/>
    <property type="molecule type" value="Genomic_DNA"/>
</dbReference>
<sequence length="365" mass="38680">MASRCSVAATALVIALCWTSGVFTTKLLQQNCGYKKPYLLTYLHELGVTAISVPIACSRQFWPRCKTMGLRAMALGLLAFGANISFMVALVLTTASSAMTLEQLTPVFIAGLSFAFLKERYQACQIFWLVVAIVGSVLTARSDMKACHGGACDGSMPLLGDFLVVITCLTAALYMVCFKMIFAKQCGTSFQMLFTYFVMKGMSVAVVGGIALLFLPDWNRGLPSDSCGWTYLGINMIANMSFNVSLAWGLLVVSPLACRLFVLLGLPASLLLDSLLGTSIAVQRILGVALVSCGVAGFEIFGPKEESEGISETTEITTDEELSTLSQVSTGSSQKQTRGSSLLFSLLALGICAAGFAVSGIPAAG</sequence>
<feature type="transmembrane region" description="Helical" evidence="7">
    <location>
        <begin position="194"/>
        <end position="215"/>
    </location>
</feature>
<dbReference type="InterPro" id="IPR026505">
    <property type="entry name" value="Solute_c_fam_35_mem_F3/F4"/>
</dbReference>
<keyword evidence="3" id="KW-0813">Transport</keyword>
<keyword evidence="8" id="KW-0732">Signal</keyword>
<protein>
    <submittedName>
        <fullName evidence="10">EamA domain-containing protein</fullName>
    </submittedName>
</protein>
<keyword evidence="11" id="KW-1185">Reference proteome</keyword>
<gene>
    <name evidence="9" type="ORF">C1SCF055_LOCUS2176</name>
</gene>
<name>A0A9P1BJQ3_9DINO</name>
<feature type="transmembrane region" description="Helical" evidence="7">
    <location>
        <begin position="162"/>
        <end position="182"/>
    </location>
</feature>
<evidence type="ECO:0000256" key="7">
    <source>
        <dbReference type="SAM" id="Phobius"/>
    </source>
</evidence>
<dbReference type="EMBL" id="CAMXCT030000092">
    <property type="protein sequence ID" value="CAL4761015.1"/>
    <property type="molecule type" value="Genomic_DNA"/>
</dbReference>
<evidence type="ECO:0000256" key="3">
    <source>
        <dbReference type="ARBA" id="ARBA00022448"/>
    </source>
</evidence>
<evidence type="ECO:0000256" key="4">
    <source>
        <dbReference type="ARBA" id="ARBA00022692"/>
    </source>
</evidence>
<comment type="subcellular location">
    <subcellularLocation>
        <location evidence="1">Membrane</location>
        <topology evidence="1">Multi-pass membrane protein</topology>
    </subcellularLocation>
</comment>
<keyword evidence="6 7" id="KW-0472">Membrane</keyword>
<dbReference type="InterPro" id="IPR037185">
    <property type="entry name" value="EmrE-like"/>
</dbReference>
<feature type="transmembrane region" description="Helical" evidence="7">
    <location>
        <begin position="69"/>
        <end position="92"/>
    </location>
</feature>
<feature type="transmembrane region" description="Helical" evidence="7">
    <location>
        <begin position="124"/>
        <end position="142"/>
    </location>
</feature>
<reference evidence="9" key="1">
    <citation type="submission" date="2022-10" db="EMBL/GenBank/DDBJ databases">
        <authorList>
            <person name="Chen Y."/>
            <person name="Dougan E. K."/>
            <person name="Chan C."/>
            <person name="Rhodes N."/>
            <person name="Thang M."/>
        </authorList>
    </citation>
    <scope>NUCLEOTIDE SEQUENCE</scope>
</reference>
<feature type="transmembrane region" description="Helical" evidence="7">
    <location>
        <begin position="342"/>
        <end position="364"/>
    </location>
</feature>
<feature type="signal peptide" evidence="8">
    <location>
        <begin position="1"/>
        <end position="24"/>
    </location>
</feature>
<feature type="transmembrane region" description="Helical" evidence="7">
    <location>
        <begin position="37"/>
        <end position="57"/>
    </location>
</feature>
<accession>A0A9P1BJQ3</accession>
<organism evidence="9">
    <name type="scientific">Cladocopium goreaui</name>
    <dbReference type="NCBI Taxonomy" id="2562237"/>
    <lineage>
        <taxon>Eukaryota</taxon>
        <taxon>Sar</taxon>
        <taxon>Alveolata</taxon>
        <taxon>Dinophyceae</taxon>
        <taxon>Suessiales</taxon>
        <taxon>Symbiodiniaceae</taxon>
        <taxon>Cladocopium</taxon>
    </lineage>
</organism>
<dbReference type="PANTHER" id="PTHR19346">
    <property type="entry name" value="SUGAR PHOSPHATE TRANSPORTER DOMAIN-CONTAINING PROTEIN"/>
    <property type="match status" value="1"/>
</dbReference>
<dbReference type="EMBL" id="CAMXCT010000092">
    <property type="protein sequence ID" value="CAI3973703.1"/>
    <property type="molecule type" value="Genomic_DNA"/>
</dbReference>
<evidence type="ECO:0000313" key="9">
    <source>
        <dbReference type="EMBL" id="CAI3973703.1"/>
    </source>
</evidence>
<dbReference type="Pfam" id="PF06027">
    <property type="entry name" value="SLC35F"/>
    <property type="match status" value="1"/>
</dbReference>
<proteinExistence type="inferred from homology"/>
<evidence type="ECO:0000256" key="6">
    <source>
        <dbReference type="ARBA" id="ARBA00023136"/>
    </source>
</evidence>
<dbReference type="GO" id="GO:0016020">
    <property type="term" value="C:membrane"/>
    <property type="evidence" value="ECO:0007669"/>
    <property type="project" value="UniProtKB-SubCell"/>
</dbReference>
<comment type="similarity">
    <text evidence="2">Belongs to the SLC35F solute transporter family.</text>
</comment>
<evidence type="ECO:0000256" key="1">
    <source>
        <dbReference type="ARBA" id="ARBA00004141"/>
    </source>
</evidence>
<evidence type="ECO:0000313" key="10">
    <source>
        <dbReference type="EMBL" id="CAL4761015.1"/>
    </source>
</evidence>